<evidence type="ECO:0000313" key="8">
    <source>
        <dbReference type="EnsemblMetazoa" id="Aqu2.1.38307_001"/>
    </source>
</evidence>
<dbReference type="AlphaFoldDB" id="A0A1X7VFL7"/>
<reference evidence="8" key="1">
    <citation type="submission" date="2017-05" db="UniProtKB">
        <authorList>
            <consortium name="EnsemblMetazoa"/>
        </authorList>
    </citation>
    <scope>IDENTIFICATION</scope>
</reference>
<dbReference type="STRING" id="400682.A0A1X7VFL7"/>
<keyword evidence="3" id="KW-0540">Nuclease</keyword>
<name>A0A1X7VFL7_AMPQE</name>
<dbReference type="OMA" id="HIPPRCT"/>
<dbReference type="InterPro" id="IPR050951">
    <property type="entry name" value="Retrovirus_Pol_polyprotein"/>
</dbReference>
<keyword evidence="5" id="KW-0378">Hydrolase</keyword>
<dbReference type="eggNOG" id="KOG0017">
    <property type="taxonomic scope" value="Eukaryota"/>
</dbReference>
<dbReference type="EnsemblMetazoa" id="Aqu2.1.38307_001">
    <property type="protein sequence ID" value="Aqu2.1.38307_001"/>
    <property type="gene ID" value="Aqu2.1.38307"/>
</dbReference>
<feature type="domain" description="Reverse transcriptase RNase H-like" evidence="7">
    <location>
        <begin position="12"/>
        <end position="118"/>
    </location>
</feature>
<evidence type="ECO:0000259" key="7">
    <source>
        <dbReference type="Pfam" id="PF17917"/>
    </source>
</evidence>
<dbReference type="GO" id="GO:0016787">
    <property type="term" value="F:hydrolase activity"/>
    <property type="evidence" value="ECO:0007669"/>
    <property type="project" value="UniProtKB-KW"/>
</dbReference>
<dbReference type="InParanoid" id="A0A1X7VFL7"/>
<evidence type="ECO:0000256" key="4">
    <source>
        <dbReference type="ARBA" id="ARBA00022759"/>
    </source>
</evidence>
<keyword evidence="6" id="KW-0695">RNA-directed DNA polymerase</keyword>
<dbReference type="SUPFAM" id="SSF56672">
    <property type="entry name" value="DNA/RNA polymerases"/>
    <property type="match status" value="1"/>
</dbReference>
<keyword evidence="1" id="KW-0808">Transferase</keyword>
<evidence type="ECO:0000256" key="2">
    <source>
        <dbReference type="ARBA" id="ARBA00022695"/>
    </source>
</evidence>
<keyword evidence="4" id="KW-0255">Endonuclease</keyword>
<dbReference type="PANTHER" id="PTHR37984">
    <property type="entry name" value="PROTEIN CBG26694"/>
    <property type="match status" value="1"/>
</dbReference>
<dbReference type="CDD" id="cd09274">
    <property type="entry name" value="RNase_HI_RT_Ty3"/>
    <property type="match status" value="1"/>
</dbReference>
<dbReference type="GO" id="GO:0004519">
    <property type="term" value="F:endonuclease activity"/>
    <property type="evidence" value="ECO:0007669"/>
    <property type="project" value="UniProtKB-KW"/>
</dbReference>
<protein>
    <recommendedName>
        <fullName evidence="7">Reverse transcriptase RNase H-like domain-containing protein</fullName>
    </recommendedName>
</protein>
<dbReference type="PANTHER" id="PTHR37984:SF5">
    <property type="entry name" value="PROTEIN NYNRIN-LIKE"/>
    <property type="match status" value="1"/>
</dbReference>
<keyword evidence="2" id="KW-0548">Nucleotidyltransferase</keyword>
<dbReference type="InterPro" id="IPR041373">
    <property type="entry name" value="RT_RNaseH"/>
</dbReference>
<sequence length="192" mass="21977">MLKSPKLLTPYDIEKPLVLPCNASPVRVGAVLAHQTKDGSDRPIGYASRAITTTEQMYAQIDKEALAIVYGIKRCYQYRNHIIHTDHKPLMYLFNENRSIPATASARIQRWALTISGYTYQIRHRTGTKLGNPDGFSRRLQLEPLESLTAMIYVRVGPNKGTCPVDHLHIPPRCTQWLKQECKRSLEKRMFL</sequence>
<evidence type="ECO:0000256" key="3">
    <source>
        <dbReference type="ARBA" id="ARBA00022722"/>
    </source>
</evidence>
<evidence type="ECO:0000256" key="5">
    <source>
        <dbReference type="ARBA" id="ARBA00022801"/>
    </source>
</evidence>
<dbReference type="Pfam" id="PF17917">
    <property type="entry name" value="RT_RNaseH"/>
    <property type="match status" value="1"/>
</dbReference>
<evidence type="ECO:0000256" key="1">
    <source>
        <dbReference type="ARBA" id="ARBA00022679"/>
    </source>
</evidence>
<accession>A0A1X7VFL7</accession>
<proteinExistence type="predicted"/>
<dbReference type="InterPro" id="IPR043502">
    <property type="entry name" value="DNA/RNA_pol_sf"/>
</dbReference>
<organism evidence="8">
    <name type="scientific">Amphimedon queenslandica</name>
    <name type="common">Sponge</name>
    <dbReference type="NCBI Taxonomy" id="400682"/>
    <lineage>
        <taxon>Eukaryota</taxon>
        <taxon>Metazoa</taxon>
        <taxon>Porifera</taxon>
        <taxon>Demospongiae</taxon>
        <taxon>Heteroscleromorpha</taxon>
        <taxon>Haplosclerida</taxon>
        <taxon>Niphatidae</taxon>
        <taxon>Amphimedon</taxon>
    </lineage>
</organism>
<dbReference type="GO" id="GO:0003964">
    <property type="term" value="F:RNA-directed DNA polymerase activity"/>
    <property type="evidence" value="ECO:0007669"/>
    <property type="project" value="UniProtKB-KW"/>
</dbReference>
<evidence type="ECO:0000256" key="6">
    <source>
        <dbReference type="ARBA" id="ARBA00022918"/>
    </source>
</evidence>